<gene>
    <name evidence="2" type="ORF">PPACK8108_LOCUS12862</name>
</gene>
<keyword evidence="1" id="KW-0732">Signal</keyword>
<feature type="signal peptide" evidence="1">
    <location>
        <begin position="1"/>
        <end position="20"/>
    </location>
</feature>
<organism evidence="2 3">
    <name type="scientific">Phakopsora pachyrhizi</name>
    <name type="common">Asian soybean rust disease fungus</name>
    <dbReference type="NCBI Taxonomy" id="170000"/>
    <lineage>
        <taxon>Eukaryota</taxon>
        <taxon>Fungi</taxon>
        <taxon>Dikarya</taxon>
        <taxon>Basidiomycota</taxon>
        <taxon>Pucciniomycotina</taxon>
        <taxon>Pucciniomycetes</taxon>
        <taxon>Pucciniales</taxon>
        <taxon>Phakopsoraceae</taxon>
        <taxon>Phakopsora</taxon>
    </lineage>
</organism>
<dbReference type="EMBL" id="CALTRL010003143">
    <property type="protein sequence ID" value="CAH7677681.1"/>
    <property type="molecule type" value="Genomic_DNA"/>
</dbReference>
<dbReference type="Proteomes" id="UP001153365">
    <property type="component" value="Unassembled WGS sequence"/>
</dbReference>
<evidence type="ECO:0000313" key="3">
    <source>
        <dbReference type="Proteomes" id="UP001153365"/>
    </source>
</evidence>
<proteinExistence type="predicted"/>
<keyword evidence="3" id="KW-1185">Reference proteome</keyword>
<name>A0AAV0B2B1_PHAPC</name>
<sequence>MANLTLSALLCISFVINTSAYIEDIISPFFKVKEGGRSELLTIGHNKNPTFFSADTPLEPQNSQVGTSSNDASISTDTHKLMDNNILGTSENWYPLHFNQVLQFFRMISLQMIRGYLTTHMFLQLAWKLQPESKVIT</sequence>
<reference evidence="2" key="1">
    <citation type="submission" date="2022-06" db="EMBL/GenBank/DDBJ databases">
        <authorList>
            <consortium name="SYNGENTA / RWTH Aachen University"/>
        </authorList>
    </citation>
    <scope>NUCLEOTIDE SEQUENCE</scope>
</reference>
<evidence type="ECO:0000256" key="1">
    <source>
        <dbReference type="SAM" id="SignalP"/>
    </source>
</evidence>
<comment type="caution">
    <text evidence="2">The sequence shown here is derived from an EMBL/GenBank/DDBJ whole genome shotgun (WGS) entry which is preliminary data.</text>
</comment>
<evidence type="ECO:0000313" key="2">
    <source>
        <dbReference type="EMBL" id="CAH7677681.1"/>
    </source>
</evidence>
<accession>A0AAV0B2B1</accession>
<feature type="chain" id="PRO_5043998459" evidence="1">
    <location>
        <begin position="21"/>
        <end position="137"/>
    </location>
</feature>
<protein>
    <submittedName>
        <fullName evidence="2">Uncharacterized protein</fullName>
    </submittedName>
</protein>
<dbReference type="AlphaFoldDB" id="A0AAV0B2B1"/>